<dbReference type="GO" id="GO:0016020">
    <property type="term" value="C:membrane"/>
    <property type="evidence" value="ECO:0007669"/>
    <property type="project" value="UniProtKB-SubCell"/>
</dbReference>
<dbReference type="PANTHER" id="PTHR30429:SF0">
    <property type="entry name" value="METHIONINE-BINDING LIPOPROTEIN METQ"/>
    <property type="match status" value="1"/>
</dbReference>
<evidence type="ECO:0000256" key="4">
    <source>
        <dbReference type="ARBA" id="ARBA00023136"/>
    </source>
</evidence>
<evidence type="ECO:0000256" key="5">
    <source>
        <dbReference type="ARBA" id="ARBA00023139"/>
    </source>
</evidence>
<organism evidence="7 8">
    <name type="scientific">Wohlfahrtiimonas chitiniclastica</name>
    <dbReference type="NCBI Taxonomy" id="400946"/>
    <lineage>
        <taxon>Bacteria</taxon>
        <taxon>Pseudomonadati</taxon>
        <taxon>Pseudomonadota</taxon>
        <taxon>Gammaproteobacteria</taxon>
        <taxon>Cardiobacteriales</taxon>
        <taxon>Ignatzschineriaceae</taxon>
        <taxon>Wohlfahrtiimonas</taxon>
    </lineage>
</organism>
<reference evidence="7" key="1">
    <citation type="submission" date="2021-03" db="EMBL/GenBank/DDBJ databases">
        <title>Identification and antibiotic profiling of Wohlfahrtiimonas chitiniclastica, an underestimated human pathogen.</title>
        <authorList>
            <person name="Kopf A."/>
            <person name="Bunk B."/>
            <person name="Coldewey S."/>
            <person name="Gunzer F."/>
            <person name="Riedel T."/>
            <person name="Schroettner P."/>
        </authorList>
    </citation>
    <scope>NUCLEOTIDE SEQUENCE</scope>
    <source>
        <strain evidence="7">DSM 100917</strain>
    </source>
</reference>
<evidence type="ECO:0000313" key="8">
    <source>
        <dbReference type="Proteomes" id="UP000680020"/>
    </source>
</evidence>
<dbReference type="RefSeq" id="WP_213403374.1">
    <property type="nucleotide sequence ID" value="NZ_JAGIBT010000004.1"/>
</dbReference>
<dbReference type="Gene3D" id="3.40.190.10">
    <property type="entry name" value="Periplasmic binding protein-like II"/>
    <property type="match status" value="2"/>
</dbReference>
<keyword evidence="6" id="KW-0449">Lipoprotein</keyword>
<dbReference type="EMBL" id="JAGIBU010000001">
    <property type="protein sequence ID" value="MBS7824036.1"/>
    <property type="molecule type" value="Genomic_DNA"/>
</dbReference>
<dbReference type="PROSITE" id="PS51257">
    <property type="entry name" value="PROKAR_LIPOPROTEIN"/>
    <property type="match status" value="1"/>
</dbReference>
<keyword evidence="4" id="KW-0472">Membrane</keyword>
<dbReference type="Pfam" id="PF03180">
    <property type="entry name" value="Lipoprotein_9"/>
    <property type="match status" value="1"/>
</dbReference>
<dbReference type="Proteomes" id="UP000680020">
    <property type="component" value="Unassembled WGS sequence"/>
</dbReference>
<dbReference type="AlphaFoldDB" id="A0AB35BWG5"/>
<proteinExistence type="inferred from homology"/>
<protein>
    <submittedName>
        <fullName evidence="7">Methionine ABC transporter substrate-binding protein</fullName>
    </submittedName>
</protein>
<evidence type="ECO:0000313" key="7">
    <source>
        <dbReference type="EMBL" id="MBS7824036.1"/>
    </source>
</evidence>
<comment type="similarity">
    <text evidence="2">Belongs to the NlpA lipoprotein family.</text>
</comment>
<comment type="subcellular location">
    <subcellularLocation>
        <location evidence="1">Membrane</location>
        <topology evidence="1">Lipid-anchor</topology>
    </subcellularLocation>
</comment>
<evidence type="ECO:0000256" key="2">
    <source>
        <dbReference type="ARBA" id="ARBA00008973"/>
    </source>
</evidence>
<dbReference type="SUPFAM" id="SSF53850">
    <property type="entry name" value="Periplasmic binding protein-like II"/>
    <property type="match status" value="1"/>
</dbReference>
<accession>A0AB35BWG5</accession>
<dbReference type="PANTHER" id="PTHR30429">
    <property type="entry name" value="D-METHIONINE-BINDING LIPOPROTEIN METQ"/>
    <property type="match status" value="1"/>
</dbReference>
<comment type="caution">
    <text evidence="7">The sequence shown here is derived from an EMBL/GenBank/DDBJ whole genome shotgun (WGS) entry which is preliminary data.</text>
</comment>
<evidence type="ECO:0000256" key="1">
    <source>
        <dbReference type="ARBA" id="ARBA00004635"/>
    </source>
</evidence>
<dbReference type="InterPro" id="IPR004872">
    <property type="entry name" value="Lipoprotein_NlpA"/>
</dbReference>
<keyword evidence="3" id="KW-0732">Signal</keyword>
<keyword evidence="5" id="KW-0564">Palmitate</keyword>
<name>A0AB35BWG5_9GAMM</name>
<evidence type="ECO:0000256" key="3">
    <source>
        <dbReference type="ARBA" id="ARBA00022729"/>
    </source>
</evidence>
<gene>
    <name evidence="7" type="ORF">J7561_02315</name>
</gene>
<sequence length="271" mass="29900">MHQIFKVTVAIVVMGLLAACGQGEKNNSPAIVVAFGPSTYSDQFIQGIMPIMTAKGHHIEPKVFSQNSQINRSMKDGEVHASIFQSEAFMKEINRLTGSNMIKLADTASAPQSLRSSRHQSLADIRDGMTITIPNDPVNAERAARILEKLGWVTIREGVEPIRFSVKDILPGQYTLNIKEIDAAQALRSLEDADFAVVNGNYIMSMGLKISDSLAIEETPDEHVVIVTIPAALKDEPWAKDLKAAYESDEFKAYILNEPLYDGFILPKAWQ</sequence>
<evidence type="ECO:0000256" key="6">
    <source>
        <dbReference type="ARBA" id="ARBA00023288"/>
    </source>
</evidence>